<dbReference type="Proteomes" id="UP000006671">
    <property type="component" value="Unassembled WGS sequence"/>
</dbReference>
<dbReference type="AlphaFoldDB" id="D2VLW6"/>
<keyword evidence="3" id="KW-0813">Transport</keyword>
<dbReference type="OrthoDB" id="1933892at2759"/>
<keyword evidence="4" id="KW-0509">mRNA transport</keyword>
<evidence type="ECO:0000256" key="5">
    <source>
        <dbReference type="ARBA" id="ARBA00022927"/>
    </source>
</evidence>
<dbReference type="GO" id="GO:0005543">
    <property type="term" value="F:phospholipid binding"/>
    <property type="evidence" value="ECO:0007669"/>
    <property type="project" value="TreeGrafter"/>
</dbReference>
<protein>
    <recommendedName>
        <fullName evidence="9">mRNA export factor GLE1</fullName>
    </recommendedName>
    <alternativeName>
        <fullName evidence="10">Nucleoporin GLE1</fullName>
    </alternativeName>
</protein>
<reference evidence="11 12" key="1">
    <citation type="journal article" date="2010" name="Cell">
        <title>The genome of Naegleria gruberi illuminates early eukaryotic versatility.</title>
        <authorList>
            <person name="Fritz-Laylin L.K."/>
            <person name="Prochnik S.E."/>
            <person name="Ginger M.L."/>
            <person name="Dacks J.B."/>
            <person name="Carpenter M.L."/>
            <person name="Field M.C."/>
            <person name="Kuo A."/>
            <person name="Paredez A."/>
            <person name="Chapman J."/>
            <person name="Pham J."/>
            <person name="Shu S."/>
            <person name="Neupane R."/>
            <person name="Cipriano M."/>
            <person name="Mancuso J."/>
            <person name="Tu H."/>
            <person name="Salamov A."/>
            <person name="Lindquist E."/>
            <person name="Shapiro H."/>
            <person name="Lucas S."/>
            <person name="Grigoriev I.V."/>
            <person name="Cande W.Z."/>
            <person name="Fulton C."/>
            <person name="Rokhsar D.S."/>
            <person name="Dawson S.C."/>
        </authorList>
    </citation>
    <scope>NUCLEOTIDE SEQUENCE [LARGE SCALE GENOMIC DNA]</scope>
    <source>
        <strain evidence="11 12">NEG-M</strain>
    </source>
</reference>
<dbReference type="RefSeq" id="XP_002674959.1">
    <property type="nucleotide sequence ID" value="XM_002674913.1"/>
</dbReference>
<sequence>MDITKKHINKAINRISATNQSEIVAELDHIMKNTDSNTLSNYLYFYAKTAVDQAASQTSDLKKVLPYIQVTCELTNNFPAILDSAIGYIHFNSGFTMPINSEIGSNSQITDFKKIGYKEVDGKLENRIQFMNRMNDIITVYAMIIQHNPPGHQYGIDKGWEWIAAILNSQHHLFTIEILDSFLGIAAYKMYQTYKSKFVKILEFIRIHLLTKPPTDSDKGSIFRLTILIENFQKTNEIPKPCFLV</sequence>
<evidence type="ECO:0000256" key="3">
    <source>
        <dbReference type="ARBA" id="ARBA00022448"/>
    </source>
</evidence>
<evidence type="ECO:0000256" key="1">
    <source>
        <dbReference type="ARBA" id="ARBA00004567"/>
    </source>
</evidence>
<proteinExistence type="inferred from homology"/>
<name>D2VLW6_NAEGR</name>
<dbReference type="Gene3D" id="1.25.40.510">
    <property type="entry name" value="GLE1-like"/>
    <property type="match status" value="1"/>
</dbReference>
<evidence type="ECO:0000256" key="9">
    <source>
        <dbReference type="ARBA" id="ARBA00026227"/>
    </source>
</evidence>
<dbReference type="GO" id="GO:0005737">
    <property type="term" value="C:cytoplasm"/>
    <property type="evidence" value="ECO:0007669"/>
    <property type="project" value="TreeGrafter"/>
</dbReference>
<keyword evidence="8" id="KW-0539">Nucleus</keyword>
<dbReference type="STRING" id="5762.D2VLW6"/>
<evidence type="ECO:0000313" key="12">
    <source>
        <dbReference type="Proteomes" id="UP000006671"/>
    </source>
</evidence>
<dbReference type="GO" id="GO:0031369">
    <property type="term" value="F:translation initiation factor binding"/>
    <property type="evidence" value="ECO:0007669"/>
    <property type="project" value="TreeGrafter"/>
</dbReference>
<dbReference type="GO" id="GO:0044614">
    <property type="term" value="C:nuclear pore cytoplasmic filaments"/>
    <property type="evidence" value="ECO:0007669"/>
    <property type="project" value="TreeGrafter"/>
</dbReference>
<dbReference type="VEuPathDB" id="AmoebaDB:NAEGRDRAFT_69924"/>
<comment type="similarity">
    <text evidence="2">Belongs to the GLE1 family.</text>
</comment>
<dbReference type="GO" id="GO:0015031">
    <property type="term" value="P:protein transport"/>
    <property type="evidence" value="ECO:0007669"/>
    <property type="project" value="UniProtKB-KW"/>
</dbReference>
<dbReference type="GeneID" id="8855718"/>
<evidence type="ECO:0000256" key="6">
    <source>
        <dbReference type="ARBA" id="ARBA00023010"/>
    </source>
</evidence>
<dbReference type="InParanoid" id="D2VLW6"/>
<organism evidence="12">
    <name type="scientific">Naegleria gruberi</name>
    <name type="common">Amoeba</name>
    <dbReference type="NCBI Taxonomy" id="5762"/>
    <lineage>
        <taxon>Eukaryota</taxon>
        <taxon>Discoba</taxon>
        <taxon>Heterolobosea</taxon>
        <taxon>Tetramitia</taxon>
        <taxon>Eutetramitia</taxon>
        <taxon>Vahlkampfiidae</taxon>
        <taxon>Naegleria</taxon>
    </lineage>
</organism>
<dbReference type="PANTHER" id="PTHR12960:SF0">
    <property type="entry name" value="MRNA EXPORT FACTOR GLE1"/>
    <property type="match status" value="1"/>
</dbReference>
<evidence type="ECO:0000256" key="8">
    <source>
        <dbReference type="ARBA" id="ARBA00023242"/>
    </source>
</evidence>
<evidence type="ECO:0000313" key="11">
    <source>
        <dbReference type="EMBL" id="EFC42215.1"/>
    </source>
</evidence>
<evidence type="ECO:0000256" key="10">
    <source>
        <dbReference type="ARBA" id="ARBA00029983"/>
    </source>
</evidence>
<dbReference type="Pfam" id="PF07817">
    <property type="entry name" value="GLE1"/>
    <property type="match status" value="1"/>
</dbReference>
<evidence type="ECO:0000256" key="4">
    <source>
        <dbReference type="ARBA" id="ARBA00022816"/>
    </source>
</evidence>
<accession>D2VLW6</accession>
<evidence type="ECO:0000256" key="7">
    <source>
        <dbReference type="ARBA" id="ARBA00023132"/>
    </source>
</evidence>
<keyword evidence="6" id="KW-0811">Translocation</keyword>
<gene>
    <name evidence="11" type="ORF">NAEGRDRAFT_69924</name>
</gene>
<keyword evidence="7" id="KW-0906">Nuclear pore complex</keyword>
<dbReference type="InterPro" id="IPR012476">
    <property type="entry name" value="GLE1"/>
</dbReference>
<dbReference type="GO" id="GO:0016973">
    <property type="term" value="P:poly(A)+ mRNA export from nucleus"/>
    <property type="evidence" value="ECO:0007669"/>
    <property type="project" value="InterPro"/>
</dbReference>
<keyword evidence="5" id="KW-0653">Protein transport</keyword>
<dbReference type="GO" id="GO:0000822">
    <property type="term" value="F:inositol hexakisphosphate binding"/>
    <property type="evidence" value="ECO:0007669"/>
    <property type="project" value="TreeGrafter"/>
</dbReference>
<evidence type="ECO:0000256" key="2">
    <source>
        <dbReference type="ARBA" id="ARBA00011056"/>
    </source>
</evidence>
<comment type="subcellular location">
    <subcellularLocation>
        <location evidence="1">Nucleus</location>
        <location evidence="1">Nuclear pore complex</location>
    </subcellularLocation>
</comment>
<dbReference type="KEGG" id="ngr:NAEGRDRAFT_69924"/>
<dbReference type="InterPro" id="IPR038506">
    <property type="entry name" value="GLE1-like_sf"/>
</dbReference>
<dbReference type="EMBL" id="GG738881">
    <property type="protein sequence ID" value="EFC42215.1"/>
    <property type="molecule type" value="Genomic_DNA"/>
</dbReference>
<keyword evidence="12" id="KW-1185">Reference proteome</keyword>
<dbReference type="PANTHER" id="PTHR12960">
    <property type="entry name" value="GLE-1-RELATED"/>
    <property type="match status" value="1"/>
</dbReference>
<dbReference type="eggNOG" id="KOG2412">
    <property type="taxonomic scope" value="Eukaryota"/>
</dbReference>